<evidence type="ECO:0000256" key="12">
    <source>
        <dbReference type="RuleBase" id="RU367146"/>
    </source>
</evidence>
<evidence type="ECO:0000256" key="8">
    <source>
        <dbReference type="ARBA" id="ARBA00022989"/>
    </source>
</evidence>
<evidence type="ECO:0000256" key="7">
    <source>
        <dbReference type="ARBA" id="ARBA00022946"/>
    </source>
</evidence>
<evidence type="ECO:0000256" key="1">
    <source>
        <dbReference type="ARBA" id="ARBA00004448"/>
    </source>
</evidence>
<keyword evidence="4 12" id="KW-0812">Transmembrane</keyword>
<keyword evidence="9 12" id="KW-0811">Translocation</keyword>
<dbReference type="AlphaFoldDB" id="L8X9V6"/>
<keyword evidence="5 12" id="KW-0999">Mitochondrion inner membrane</keyword>
<evidence type="ECO:0000313" key="14">
    <source>
        <dbReference type="EMBL" id="ELU45868.1"/>
    </source>
</evidence>
<dbReference type="STRING" id="983506.L8X9V6"/>
<feature type="transmembrane region" description="Helical" evidence="12">
    <location>
        <begin position="64"/>
        <end position="84"/>
    </location>
</feature>
<evidence type="ECO:0000313" key="15">
    <source>
        <dbReference type="Proteomes" id="UP000011668"/>
    </source>
</evidence>
<dbReference type="OrthoDB" id="5970083at2759"/>
<keyword evidence="11 12" id="KW-0472">Membrane</keyword>
<keyword evidence="10 12" id="KW-0496">Mitochondrion</keyword>
<dbReference type="EMBL" id="AFRT01000027">
    <property type="protein sequence ID" value="ELU45868.1"/>
    <property type="molecule type" value="Genomic_DNA"/>
</dbReference>
<keyword evidence="8 12" id="KW-1133">Transmembrane helix</keyword>
<dbReference type="Pfam" id="PF08566">
    <property type="entry name" value="Pam17"/>
    <property type="match status" value="1"/>
</dbReference>
<keyword evidence="6 12" id="KW-0653">Protein transport</keyword>
<organism evidence="14 15">
    <name type="scientific">Thanatephorus cucumeris (strain AG1-IA)</name>
    <name type="common">Rice sheath blight fungus</name>
    <name type="synonym">Rhizoctonia solani</name>
    <dbReference type="NCBI Taxonomy" id="983506"/>
    <lineage>
        <taxon>Eukaryota</taxon>
        <taxon>Fungi</taxon>
        <taxon>Dikarya</taxon>
        <taxon>Basidiomycota</taxon>
        <taxon>Agaricomycotina</taxon>
        <taxon>Agaricomycetes</taxon>
        <taxon>Cantharellales</taxon>
        <taxon>Ceratobasidiaceae</taxon>
        <taxon>Rhizoctonia</taxon>
        <taxon>Rhizoctonia solani AG-1</taxon>
    </lineage>
</organism>
<dbReference type="PANTHER" id="PTHR28021">
    <property type="entry name" value="PRESEQUENCE TRANSLOCATED-ASSOCIATED MOTOR SUBUNIT PAM17, MITOCHONDRIAL"/>
    <property type="match status" value="1"/>
</dbReference>
<feature type="region of interest" description="Disordered" evidence="13">
    <location>
        <begin position="341"/>
        <end position="362"/>
    </location>
</feature>
<evidence type="ECO:0000256" key="13">
    <source>
        <dbReference type="SAM" id="MobiDB-lite"/>
    </source>
</evidence>
<comment type="similarity">
    <text evidence="2 12">Belongs to the PAM17 family.</text>
</comment>
<reference evidence="14 15" key="1">
    <citation type="journal article" date="2013" name="Nat. Commun.">
        <title>The evolution and pathogenic mechanisms of the rice sheath blight pathogen.</title>
        <authorList>
            <person name="Zheng A."/>
            <person name="Lin R."/>
            <person name="Xu L."/>
            <person name="Qin P."/>
            <person name="Tang C."/>
            <person name="Ai P."/>
            <person name="Zhang D."/>
            <person name="Liu Y."/>
            <person name="Sun Z."/>
            <person name="Feng H."/>
            <person name="Wang Y."/>
            <person name="Chen Y."/>
            <person name="Liang X."/>
            <person name="Fu R."/>
            <person name="Li Q."/>
            <person name="Zhang J."/>
            <person name="Yu X."/>
            <person name="Xie Z."/>
            <person name="Ding L."/>
            <person name="Guan P."/>
            <person name="Tang J."/>
            <person name="Liang Y."/>
            <person name="Wang S."/>
            <person name="Deng Q."/>
            <person name="Li S."/>
            <person name="Zhu J."/>
            <person name="Wang L."/>
            <person name="Liu H."/>
            <person name="Li P."/>
        </authorList>
    </citation>
    <scope>NUCLEOTIDE SEQUENCE [LARGE SCALE GENOMIC DNA]</scope>
    <source>
        <strain evidence="15">AG-1 IA</strain>
    </source>
</reference>
<evidence type="ECO:0000256" key="6">
    <source>
        <dbReference type="ARBA" id="ARBA00022927"/>
    </source>
</evidence>
<dbReference type="GO" id="GO:0030150">
    <property type="term" value="P:protein import into mitochondrial matrix"/>
    <property type="evidence" value="ECO:0007669"/>
    <property type="project" value="UniProtKB-UniRule"/>
</dbReference>
<gene>
    <name evidence="14" type="ORF">AG1IA_00106</name>
</gene>
<accession>L8X9V6</accession>
<comment type="subcellular location">
    <subcellularLocation>
        <location evidence="1 12">Mitochondrion inner membrane</location>
        <topology evidence="1 12">Multi-pass membrane protein</topology>
    </subcellularLocation>
</comment>
<dbReference type="PANTHER" id="PTHR28021:SF1">
    <property type="entry name" value="PRESEQUENCE TRANSLOCATED-ASSOCIATED MOTOR SUBUNIT PAM17, MITOCHONDRIAL"/>
    <property type="match status" value="1"/>
</dbReference>
<evidence type="ECO:0000256" key="4">
    <source>
        <dbReference type="ARBA" id="ARBA00022692"/>
    </source>
</evidence>
<protein>
    <recommendedName>
        <fullName evidence="12">Presequence translocated-associated motor subunit PAM17</fullName>
    </recommendedName>
</protein>
<feature type="compositionally biased region" description="Polar residues" evidence="13">
    <location>
        <begin position="344"/>
        <end position="362"/>
    </location>
</feature>
<keyword evidence="3 12" id="KW-0813">Transport</keyword>
<evidence type="ECO:0000256" key="3">
    <source>
        <dbReference type="ARBA" id="ARBA00022448"/>
    </source>
</evidence>
<keyword evidence="15" id="KW-1185">Reference proteome</keyword>
<dbReference type="GO" id="GO:0001405">
    <property type="term" value="C:PAM complex, Tim23 associated import motor"/>
    <property type="evidence" value="ECO:0007669"/>
    <property type="project" value="UniProtKB-UniRule"/>
</dbReference>
<dbReference type="InterPro" id="IPR013875">
    <property type="entry name" value="Pam17"/>
</dbReference>
<name>L8X9V6_THACA</name>
<proteinExistence type="inferred from homology"/>
<comment type="subunit">
    <text evidence="12">Component of the PAM complex.</text>
</comment>
<evidence type="ECO:0000256" key="9">
    <source>
        <dbReference type="ARBA" id="ARBA00023010"/>
    </source>
</evidence>
<evidence type="ECO:0000256" key="11">
    <source>
        <dbReference type="ARBA" id="ARBA00023136"/>
    </source>
</evidence>
<comment type="caution">
    <text evidence="12">Lacks conserved residue(s) required for the propagation of feature annotation.</text>
</comment>
<comment type="function">
    <text evidence="12">Component of the PAM complex, a complex required for the translocation of transit peptide-containing proteins from the inner membrane into the mitochondrial matrix in an ATP-dependent manner.</text>
</comment>
<comment type="caution">
    <text evidence="14">The sequence shown here is derived from an EMBL/GenBank/DDBJ whole genome shotgun (WGS) entry which is preliminary data.</text>
</comment>
<evidence type="ECO:0000256" key="2">
    <source>
        <dbReference type="ARBA" id="ARBA00006837"/>
    </source>
</evidence>
<dbReference type="Proteomes" id="UP000011668">
    <property type="component" value="Unassembled WGS sequence"/>
</dbReference>
<evidence type="ECO:0000256" key="5">
    <source>
        <dbReference type="ARBA" id="ARBA00022792"/>
    </source>
</evidence>
<evidence type="ECO:0000256" key="10">
    <source>
        <dbReference type="ARBA" id="ARBA00023128"/>
    </source>
</evidence>
<sequence length="362" mass="40045">MHPVLRVRSGNVLASNAFVRHTPIIPKVGLKNIRLSSTTASPNEASLSWPEYLTIRKKKRRWEVVSATTIPSTFLALTLGLSYFGSIESDPSSLIFGVEPIYIYGVATMGCGVTTPSPTPGPVVGNSLWRMTHRQILPRIEARDVQFYQHIVKNRVDPSRQTATCVFHLFGPQINSLNDCPLSNPVPDFYGGGCVIKLDTKEKRSGQKNREMDVFVRMRQSTNSTSIRPSDACRLRSRPTLELFGSRHSFFSTSVVGQRAPPVPDTPQWIDRLESPLSHIRPNKEGSRSRVISIQLIGEDSGPNVRELFPTRGSFYPFYIYLSDVAGLSATTTAGVFKRGTPAGSCSGSEPWNNSHNDLTPL</sequence>
<keyword evidence="7" id="KW-0809">Transit peptide</keyword>
<dbReference type="HOGENOM" id="CLU_765441_0_0_1"/>